<protein>
    <submittedName>
        <fullName evidence="2">Uncharacterized protein</fullName>
    </submittedName>
</protein>
<evidence type="ECO:0000313" key="2">
    <source>
        <dbReference type="EMBL" id="RFU38656.1"/>
    </source>
</evidence>
<keyword evidence="3" id="KW-1185">Reference proteome</keyword>
<gene>
    <name evidence="2" type="ORF">DZF91_26525</name>
</gene>
<reference evidence="2 3" key="1">
    <citation type="submission" date="2018-08" db="EMBL/GenBank/DDBJ databases">
        <title>Actinomadura jelena sp. nov., a novel Actinomycete isolated from soil in Chad.</title>
        <authorList>
            <person name="Shi L."/>
        </authorList>
    </citation>
    <scope>NUCLEOTIDE SEQUENCE [LARGE SCALE GENOMIC DNA]</scope>
    <source>
        <strain evidence="2 3">NEAU-G17</strain>
    </source>
</reference>
<dbReference type="AlphaFoldDB" id="A0A372JFS3"/>
<accession>A0A372JFS3</accession>
<name>A0A372JFS3_9ACTN</name>
<organism evidence="2 3">
    <name type="scientific">Actinomadura logoneensis</name>
    <dbReference type="NCBI Taxonomy" id="2293572"/>
    <lineage>
        <taxon>Bacteria</taxon>
        <taxon>Bacillati</taxon>
        <taxon>Actinomycetota</taxon>
        <taxon>Actinomycetes</taxon>
        <taxon>Streptosporangiales</taxon>
        <taxon>Thermomonosporaceae</taxon>
        <taxon>Actinomadura</taxon>
    </lineage>
</organism>
<evidence type="ECO:0000256" key="1">
    <source>
        <dbReference type="SAM" id="MobiDB-lite"/>
    </source>
</evidence>
<dbReference type="Proteomes" id="UP000261811">
    <property type="component" value="Unassembled WGS sequence"/>
</dbReference>
<evidence type="ECO:0000313" key="3">
    <source>
        <dbReference type="Proteomes" id="UP000261811"/>
    </source>
</evidence>
<proteinExistence type="predicted"/>
<comment type="caution">
    <text evidence="2">The sequence shown here is derived from an EMBL/GenBank/DDBJ whole genome shotgun (WGS) entry which is preliminary data.</text>
</comment>
<feature type="region of interest" description="Disordered" evidence="1">
    <location>
        <begin position="1"/>
        <end position="73"/>
    </location>
</feature>
<dbReference type="EMBL" id="QURH01000741">
    <property type="protein sequence ID" value="RFU38656.1"/>
    <property type="molecule type" value="Genomic_DNA"/>
</dbReference>
<sequence length="73" mass="7730">MYSGARDTIRTARATSAGAPSRTVNCAARASGSQQRLPSRTPRASRCARDRPAAAPRPASRTDVAGWNTRCAK</sequence>